<comment type="caution">
    <text evidence="2">The sequence shown here is derived from an EMBL/GenBank/DDBJ whole genome shotgun (WGS) entry which is preliminary data.</text>
</comment>
<feature type="compositionally biased region" description="Basic and acidic residues" evidence="1">
    <location>
        <begin position="1"/>
        <end position="16"/>
    </location>
</feature>
<gene>
    <name evidence="2" type="ORF">C7455_101109</name>
</gene>
<dbReference type="OrthoDB" id="7876962at2"/>
<reference evidence="2 3" key="1">
    <citation type="submission" date="2018-05" db="EMBL/GenBank/DDBJ databases">
        <title>Genomic Encyclopedia of Type Strains, Phase IV (KMG-IV): sequencing the most valuable type-strain genomes for metagenomic binning, comparative biology and taxonomic classification.</title>
        <authorList>
            <person name="Goeker M."/>
        </authorList>
    </citation>
    <scope>NUCLEOTIDE SEQUENCE [LARGE SCALE GENOMIC DNA]</scope>
    <source>
        <strain evidence="2 3">DSM 16097</strain>
    </source>
</reference>
<sequence length="102" mass="10611">MNDGTDDKDKKAKATLDDSQIETSRGMNRRTMLRGFGIGTLGLGGAAVSGCVVVGSGVTDIDNGNITDPVGFGRGSRRGYRTGITDRDWGGNITDPVGYGRG</sequence>
<evidence type="ECO:0000256" key="1">
    <source>
        <dbReference type="SAM" id="MobiDB-lite"/>
    </source>
</evidence>
<protein>
    <submittedName>
        <fullName evidence="2">Uncharacterized protein</fullName>
    </submittedName>
</protein>
<feature type="region of interest" description="Disordered" evidence="1">
    <location>
        <begin position="64"/>
        <end position="102"/>
    </location>
</feature>
<feature type="region of interest" description="Disordered" evidence="1">
    <location>
        <begin position="1"/>
        <end position="28"/>
    </location>
</feature>
<dbReference type="EMBL" id="QGGW01000001">
    <property type="protein sequence ID" value="PWK62083.1"/>
    <property type="molecule type" value="Genomic_DNA"/>
</dbReference>
<name>A0A316H3K0_9RHOB</name>
<dbReference type="AlphaFoldDB" id="A0A316H3K0"/>
<dbReference type="Proteomes" id="UP000245708">
    <property type="component" value="Unassembled WGS sequence"/>
</dbReference>
<dbReference type="RefSeq" id="WP_109664059.1">
    <property type="nucleotide sequence ID" value="NZ_QGGW01000001.1"/>
</dbReference>
<accession>A0A316H3K0</accession>
<proteinExistence type="predicted"/>
<keyword evidence="3" id="KW-1185">Reference proteome</keyword>
<evidence type="ECO:0000313" key="3">
    <source>
        <dbReference type="Proteomes" id="UP000245708"/>
    </source>
</evidence>
<organism evidence="2 3">
    <name type="scientific">Roseicyclus mahoneyensis</name>
    <dbReference type="NCBI Taxonomy" id="164332"/>
    <lineage>
        <taxon>Bacteria</taxon>
        <taxon>Pseudomonadati</taxon>
        <taxon>Pseudomonadota</taxon>
        <taxon>Alphaproteobacteria</taxon>
        <taxon>Rhodobacterales</taxon>
        <taxon>Roseobacteraceae</taxon>
        <taxon>Roseicyclus</taxon>
    </lineage>
</organism>
<evidence type="ECO:0000313" key="2">
    <source>
        <dbReference type="EMBL" id="PWK62083.1"/>
    </source>
</evidence>